<dbReference type="InterPro" id="IPR009100">
    <property type="entry name" value="AcylCoA_DH/oxidase_NM_dom_sf"/>
</dbReference>
<name>A0A3A4P1Z6_ABYX5</name>
<dbReference type="PANTHER" id="PTHR43884">
    <property type="entry name" value="ACYL-COA DEHYDROGENASE"/>
    <property type="match status" value="1"/>
</dbReference>
<dbReference type="EMBL" id="QZKU01000025">
    <property type="protein sequence ID" value="RJP25159.1"/>
    <property type="molecule type" value="Genomic_DNA"/>
</dbReference>
<dbReference type="InterPro" id="IPR013786">
    <property type="entry name" value="AcylCoA_DH/ox_N"/>
</dbReference>
<dbReference type="InterPro" id="IPR006089">
    <property type="entry name" value="Acyl-CoA_DH_CS"/>
</dbReference>
<evidence type="ECO:0000256" key="5">
    <source>
        <dbReference type="ARBA" id="ARBA00023002"/>
    </source>
</evidence>
<dbReference type="SUPFAM" id="SSF47203">
    <property type="entry name" value="Acyl-CoA dehydrogenase C-terminal domain-like"/>
    <property type="match status" value="1"/>
</dbReference>
<dbReference type="Pfam" id="PF00441">
    <property type="entry name" value="Acyl-CoA_dh_1"/>
    <property type="match status" value="1"/>
</dbReference>
<dbReference type="Gene3D" id="1.10.540.10">
    <property type="entry name" value="Acyl-CoA dehydrogenase/oxidase, N-terminal domain"/>
    <property type="match status" value="1"/>
</dbReference>
<dbReference type="Pfam" id="PF02770">
    <property type="entry name" value="Acyl-CoA_dh_M"/>
    <property type="match status" value="1"/>
</dbReference>
<evidence type="ECO:0000313" key="10">
    <source>
        <dbReference type="EMBL" id="RJP25159.1"/>
    </source>
</evidence>
<evidence type="ECO:0000256" key="6">
    <source>
        <dbReference type="RuleBase" id="RU362125"/>
    </source>
</evidence>
<accession>A0A3A4P1Z6</accession>
<feature type="domain" description="Acyl-CoA dehydrogenase/oxidase N-terminal" evidence="9">
    <location>
        <begin position="66"/>
        <end position="175"/>
    </location>
</feature>
<dbReference type="InterPro" id="IPR036250">
    <property type="entry name" value="AcylCo_DH-like_C"/>
</dbReference>
<comment type="similarity">
    <text evidence="2 6">Belongs to the acyl-CoA dehydrogenase family.</text>
</comment>
<evidence type="ECO:0000259" key="8">
    <source>
        <dbReference type="Pfam" id="PF02770"/>
    </source>
</evidence>
<evidence type="ECO:0000256" key="4">
    <source>
        <dbReference type="ARBA" id="ARBA00022827"/>
    </source>
</evidence>
<reference evidence="10 11" key="1">
    <citation type="journal article" date="2017" name="ISME J.">
        <title>Energy and carbon metabolisms in a deep terrestrial subsurface fluid microbial community.</title>
        <authorList>
            <person name="Momper L."/>
            <person name="Jungbluth S.P."/>
            <person name="Lee M.D."/>
            <person name="Amend J.P."/>
        </authorList>
    </citation>
    <scope>NUCLEOTIDE SEQUENCE [LARGE SCALE GENOMIC DNA]</scope>
    <source>
        <strain evidence="10">SURF_5</strain>
    </source>
</reference>
<dbReference type="InterPro" id="IPR006091">
    <property type="entry name" value="Acyl-CoA_Oxase/DH_mid-dom"/>
</dbReference>
<comment type="caution">
    <text evidence="10">The sequence shown here is derived from an EMBL/GenBank/DDBJ whole genome shotgun (WGS) entry which is preliminary data.</text>
</comment>
<dbReference type="SUPFAM" id="SSF56645">
    <property type="entry name" value="Acyl-CoA dehydrogenase NM domain-like"/>
    <property type="match status" value="1"/>
</dbReference>
<dbReference type="GO" id="GO:0050660">
    <property type="term" value="F:flavin adenine dinucleotide binding"/>
    <property type="evidence" value="ECO:0007669"/>
    <property type="project" value="InterPro"/>
</dbReference>
<dbReference type="Gene3D" id="1.20.140.10">
    <property type="entry name" value="Butyryl-CoA Dehydrogenase, subunit A, domain 3"/>
    <property type="match status" value="1"/>
</dbReference>
<dbReference type="InterPro" id="IPR046373">
    <property type="entry name" value="Acyl-CoA_Oxase/DH_mid-dom_sf"/>
</dbReference>
<evidence type="ECO:0000259" key="7">
    <source>
        <dbReference type="Pfam" id="PF00441"/>
    </source>
</evidence>
<keyword evidence="5 6" id="KW-0560">Oxidoreductase</keyword>
<keyword evidence="3 6" id="KW-0285">Flavoprotein</keyword>
<evidence type="ECO:0000256" key="2">
    <source>
        <dbReference type="ARBA" id="ARBA00009347"/>
    </source>
</evidence>
<dbReference type="PROSITE" id="PS00072">
    <property type="entry name" value="ACYL_COA_DH_1"/>
    <property type="match status" value="1"/>
</dbReference>
<gene>
    <name evidence="10" type="ORF">C4520_02645</name>
</gene>
<dbReference type="InterPro" id="IPR037069">
    <property type="entry name" value="AcylCoA_DH/ox_N_sf"/>
</dbReference>
<dbReference type="InterPro" id="IPR009075">
    <property type="entry name" value="AcylCo_DH/oxidase_C"/>
</dbReference>
<evidence type="ECO:0000259" key="9">
    <source>
        <dbReference type="Pfam" id="PF02771"/>
    </source>
</evidence>
<protein>
    <submittedName>
        <fullName evidence="10">Cyclohexanecarboxyl-CoA dehydrogenase</fullName>
    </submittedName>
</protein>
<evidence type="ECO:0000256" key="1">
    <source>
        <dbReference type="ARBA" id="ARBA00001974"/>
    </source>
</evidence>
<proteinExistence type="inferred from homology"/>
<sequence>MEGQERRRLWRETARIFRRRLLPGARRQDMLLPRLLGHVDPATTDGITANGGFSPRENVMLDFSFTEEQELLRKMLRQFSLNELLPHYGCWDKTRQYPHEQIRKTLALVNPYGNNWRKAAEHPDLIAAGIVAEEIGRGDFNCVLPSLSPFILNFFLAEASEELKERWFPGLMAGEKVIGLCLTEPNAGSDLASMRSSARRDGDEYVLNGEKNSVSFVNADVFYVFARTGSESTGYRGISAFLVPRETEGLTFSEYNDMGCKAVPRGQLFMTDARVPAAAMVGSEGNAFKMIMKYLDINRAFIGLMCLGAAAQTLDETIRYVKEKQAFGLPIGRFQGVAFPIAEAATLLEMARLLCYKILWKRQNGLACALEGAMAKWWAPKTCVEVIHECLLLHGHYGYTDEFPIEQRLRDVIGWQIGDGTPQIQKLIISRLLLGKDFGPAV</sequence>
<dbReference type="AlphaFoldDB" id="A0A3A4P1Z6"/>
<dbReference type="Pfam" id="PF02771">
    <property type="entry name" value="Acyl-CoA_dh_N"/>
    <property type="match status" value="1"/>
</dbReference>
<comment type="cofactor">
    <cofactor evidence="1 6">
        <name>FAD</name>
        <dbReference type="ChEBI" id="CHEBI:57692"/>
    </cofactor>
</comment>
<dbReference type="PANTHER" id="PTHR43884:SF12">
    <property type="entry name" value="ISOVALERYL-COA DEHYDROGENASE, MITOCHONDRIAL-RELATED"/>
    <property type="match status" value="1"/>
</dbReference>
<dbReference type="FunFam" id="1.20.140.10:FF:000001">
    <property type="entry name" value="Acyl-CoA dehydrogenase"/>
    <property type="match status" value="1"/>
</dbReference>
<feature type="domain" description="Acyl-CoA dehydrogenase/oxidase C-terminal" evidence="7">
    <location>
        <begin position="288"/>
        <end position="433"/>
    </location>
</feature>
<organism evidence="10 11">
    <name type="scientific">Abyssobacteria bacterium (strain SURF_5)</name>
    <dbReference type="NCBI Taxonomy" id="2093360"/>
    <lineage>
        <taxon>Bacteria</taxon>
        <taxon>Pseudomonadati</taxon>
        <taxon>Candidatus Hydrogenedentota</taxon>
        <taxon>Candidatus Abyssobacteria</taxon>
    </lineage>
</organism>
<dbReference type="GO" id="GO:0003995">
    <property type="term" value="F:acyl-CoA dehydrogenase activity"/>
    <property type="evidence" value="ECO:0007669"/>
    <property type="project" value="InterPro"/>
</dbReference>
<feature type="domain" description="Acyl-CoA oxidase/dehydrogenase middle" evidence="8">
    <location>
        <begin position="180"/>
        <end position="272"/>
    </location>
</feature>
<dbReference type="Proteomes" id="UP000265882">
    <property type="component" value="Unassembled WGS sequence"/>
</dbReference>
<keyword evidence="4 6" id="KW-0274">FAD</keyword>
<dbReference type="Gene3D" id="2.40.110.10">
    <property type="entry name" value="Butyryl-CoA Dehydrogenase, subunit A, domain 2"/>
    <property type="match status" value="1"/>
</dbReference>
<evidence type="ECO:0000256" key="3">
    <source>
        <dbReference type="ARBA" id="ARBA00022630"/>
    </source>
</evidence>
<evidence type="ECO:0000313" key="11">
    <source>
        <dbReference type="Proteomes" id="UP000265882"/>
    </source>
</evidence>